<organism evidence="2 3">
    <name type="scientific">Mesorhizobium hawassense</name>
    <dbReference type="NCBI Taxonomy" id="1209954"/>
    <lineage>
        <taxon>Bacteria</taxon>
        <taxon>Pseudomonadati</taxon>
        <taxon>Pseudomonadota</taxon>
        <taxon>Alphaproteobacteria</taxon>
        <taxon>Hyphomicrobiales</taxon>
        <taxon>Phyllobacteriaceae</taxon>
        <taxon>Mesorhizobium</taxon>
    </lineage>
</organism>
<evidence type="ECO:0000313" key="3">
    <source>
        <dbReference type="Proteomes" id="UP000251558"/>
    </source>
</evidence>
<comment type="caution">
    <text evidence="2">The sequence shown here is derived from an EMBL/GenBank/DDBJ whole genome shotgun (WGS) entry which is preliminary data.</text>
</comment>
<dbReference type="Proteomes" id="UP000251558">
    <property type="component" value="Unassembled WGS sequence"/>
</dbReference>
<accession>A0A330HKY9</accession>
<name>A0A330HKY9_9HYPH</name>
<evidence type="ECO:0000313" key="2">
    <source>
        <dbReference type="EMBL" id="RAZ89356.1"/>
    </source>
</evidence>
<dbReference type="OrthoDB" id="9816366at2"/>
<dbReference type="AlphaFoldDB" id="A0A330HKY9"/>
<dbReference type="Pfam" id="PF14252">
    <property type="entry name" value="DUF4347"/>
    <property type="match status" value="1"/>
</dbReference>
<protein>
    <recommendedName>
        <fullName evidence="1">DUF4347 domain-containing protein</fullName>
    </recommendedName>
</protein>
<feature type="domain" description="DUF4347" evidence="1">
    <location>
        <begin position="108"/>
        <end position="269"/>
    </location>
</feature>
<reference evidence="3" key="1">
    <citation type="submission" date="2018-06" db="EMBL/GenBank/DDBJ databases">
        <authorList>
            <person name="Helene L.C."/>
            <person name="Dall'Agnol R."/>
            <person name="Delamuta J.R."/>
            <person name="Hungria M."/>
        </authorList>
    </citation>
    <scope>NUCLEOTIDE SEQUENCE [LARGE SCALE GENOMIC DNA]</scope>
    <source>
        <strain evidence="3">AC99b</strain>
    </source>
</reference>
<keyword evidence="3" id="KW-1185">Reference proteome</keyword>
<dbReference type="EMBL" id="QMBP01000008">
    <property type="protein sequence ID" value="RAZ89356.1"/>
    <property type="molecule type" value="Genomic_DNA"/>
</dbReference>
<reference evidence="2 3" key="2">
    <citation type="submission" date="2018-07" db="EMBL/GenBank/DDBJ databases">
        <title>Diversity of Mesorhizobium strains in Brazil.</title>
        <authorList>
            <person name="Helene L.C.F."/>
            <person name="Dall'Agnol R."/>
            <person name="Delamuta J.R.M."/>
            <person name="Hungria M."/>
        </authorList>
    </citation>
    <scope>NUCLEOTIDE SEQUENCE [LARGE SCALE GENOMIC DNA]</scope>
    <source>
        <strain evidence="2 3">AC99b</strain>
    </source>
</reference>
<evidence type="ECO:0000259" key="1">
    <source>
        <dbReference type="Pfam" id="PF14252"/>
    </source>
</evidence>
<proteinExistence type="predicted"/>
<sequence>MGCRRCSATSGWECVLYRARSRAGITRDFGKFERSWAPARGPSAALTPWRRRRSIAAQRAASSKTGVTPVRDLVRPSISPRSLVAGAEHAGGQLDAVAGCTKPGFPEVLFLDPSVTDLGTILCNLRPGIEAIVLDGAIAPARQMAAALSSRERLRAVHVMAHGAPGRVSFAAGEWTADSIADDKADLAVVGQALGAEAELNLWSCEAGAGTAGQVFLSELSRAVGAPVAAATDRVGSQAFGGHWELEASSLRGAAPPLTDLGMSSYKGVFSVALTSTGRGERFTVFGQWAAGTAAGTYFIVLNEGGTLNVIGQFIVPTNFGGTFAISEALPAGRYTVAPSAPGPNTIAVYGGRWSSSANNAGTWSVGDFNSAITESLSYTGDVAPSLTDRGTAR</sequence>
<dbReference type="InterPro" id="IPR025592">
    <property type="entry name" value="DUF4347"/>
</dbReference>
<gene>
    <name evidence="2" type="ORF">DPM33_17365</name>
</gene>